<reference evidence="2" key="1">
    <citation type="submission" date="2020-08" db="EMBL/GenBank/DDBJ databases">
        <title>Genome sequencing and assembly of the red palm weevil Rhynchophorus ferrugineus.</title>
        <authorList>
            <person name="Dias G.B."/>
            <person name="Bergman C.M."/>
            <person name="Manee M."/>
        </authorList>
    </citation>
    <scope>NUCLEOTIDE SEQUENCE</scope>
    <source>
        <strain evidence="2">AA-2017</strain>
        <tissue evidence="2">Whole larva</tissue>
    </source>
</reference>
<protein>
    <submittedName>
        <fullName evidence="2">Uncharacterized protein</fullName>
    </submittedName>
</protein>
<gene>
    <name evidence="2" type="ORF">GWI33_021355</name>
</gene>
<keyword evidence="1" id="KW-1133">Transmembrane helix</keyword>
<accession>A0A834M3A9</accession>
<comment type="caution">
    <text evidence="2">The sequence shown here is derived from an EMBL/GenBank/DDBJ whole genome shotgun (WGS) entry which is preliminary data.</text>
</comment>
<organism evidence="2 3">
    <name type="scientific">Rhynchophorus ferrugineus</name>
    <name type="common">Red palm weevil</name>
    <name type="synonym">Curculio ferrugineus</name>
    <dbReference type="NCBI Taxonomy" id="354439"/>
    <lineage>
        <taxon>Eukaryota</taxon>
        <taxon>Metazoa</taxon>
        <taxon>Ecdysozoa</taxon>
        <taxon>Arthropoda</taxon>
        <taxon>Hexapoda</taxon>
        <taxon>Insecta</taxon>
        <taxon>Pterygota</taxon>
        <taxon>Neoptera</taxon>
        <taxon>Endopterygota</taxon>
        <taxon>Coleoptera</taxon>
        <taxon>Polyphaga</taxon>
        <taxon>Cucujiformia</taxon>
        <taxon>Curculionidae</taxon>
        <taxon>Dryophthorinae</taxon>
        <taxon>Rhynchophorus</taxon>
    </lineage>
</organism>
<evidence type="ECO:0000313" key="2">
    <source>
        <dbReference type="EMBL" id="KAF7265200.1"/>
    </source>
</evidence>
<dbReference type="AlphaFoldDB" id="A0A834M3A9"/>
<feature type="transmembrane region" description="Helical" evidence="1">
    <location>
        <begin position="20"/>
        <end position="38"/>
    </location>
</feature>
<keyword evidence="1" id="KW-0812">Transmembrane</keyword>
<dbReference type="EMBL" id="JAACXV010014639">
    <property type="protein sequence ID" value="KAF7265200.1"/>
    <property type="molecule type" value="Genomic_DNA"/>
</dbReference>
<evidence type="ECO:0000256" key="1">
    <source>
        <dbReference type="SAM" id="Phobius"/>
    </source>
</evidence>
<name>A0A834M3A9_RHYFE</name>
<keyword evidence="1" id="KW-0472">Membrane</keyword>
<sequence length="71" mass="7929">MVNDIDMLFKEEPPMPQPPVHLTMTVLMALIAIVPTLWTSRQPRCGHTNGPLCTWTGAPISGRELFDVLDK</sequence>
<keyword evidence="3" id="KW-1185">Reference proteome</keyword>
<proteinExistence type="predicted"/>
<dbReference type="Proteomes" id="UP000625711">
    <property type="component" value="Unassembled WGS sequence"/>
</dbReference>
<evidence type="ECO:0000313" key="3">
    <source>
        <dbReference type="Proteomes" id="UP000625711"/>
    </source>
</evidence>